<keyword evidence="3" id="KW-1185">Reference proteome</keyword>
<dbReference type="EMBL" id="VNHY01000002">
    <property type="protein sequence ID" value="TYP93612.1"/>
    <property type="molecule type" value="Genomic_DNA"/>
</dbReference>
<feature type="transmembrane region" description="Helical" evidence="1">
    <location>
        <begin position="6"/>
        <end position="27"/>
    </location>
</feature>
<gene>
    <name evidence="2" type="ORF">LX73_1318</name>
</gene>
<sequence>MNDAYLHLVINHFPIFSMLFGVLILGWGLWKKKDSIQRIAMVLFVLGAITSYIAVETGEGAEEVLEEYATSISHDAIHDHEEAAEIAMWFSLVTGGLSLVGLFGANYNIRYKNVLMGVLLVAALTAVSSLLYTAYEGGKIRHPEAHNTIKVEKSVEDSGTSS</sequence>
<feature type="transmembrane region" description="Helical" evidence="1">
    <location>
        <begin position="114"/>
        <end position="135"/>
    </location>
</feature>
<dbReference type="Proteomes" id="UP000324595">
    <property type="component" value="Unassembled WGS sequence"/>
</dbReference>
<evidence type="ECO:0000313" key="3">
    <source>
        <dbReference type="Proteomes" id="UP000324595"/>
    </source>
</evidence>
<proteinExistence type="predicted"/>
<comment type="caution">
    <text evidence="2">The sequence shown here is derived from an EMBL/GenBank/DDBJ whole genome shotgun (WGS) entry which is preliminary data.</text>
</comment>
<accession>A0A5D3YJ71</accession>
<protein>
    <submittedName>
        <fullName evidence="2">Putative membrane protein</fullName>
    </submittedName>
</protein>
<keyword evidence="1" id="KW-0472">Membrane</keyword>
<dbReference type="OrthoDB" id="853672at2"/>
<organism evidence="2 3">
    <name type="scientific">Fodinibius salinus</name>
    <dbReference type="NCBI Taxonomy" id="860790"/>
    <lineage>
        <taxon>Bacteria</taxon>
        <taxon>Pseudomonadati</taxon>
        <taxon>Balneolota</taxon>
        <taxon>Balneolia</taxon>
        <taxon>Balneolales</taxon>
        <taxon>Balneolaceae</taxon>
        <taxon>Fodinibius</taxon>
    </lineage>
</organism>
<feature type="transmembrane region" description="Helical" evidence="1">
    <location>
        <begin position="86"/>
        <end position="107"/>
    </location>
</feature>
<keyword evidence="1" id="KW-0812">Transmembrane</keyword>
<evidence type="ECO:0000256" key="1">
    <source>
        <dbReference type="SAM" id="Phobius"/>
    </source>
</evidence>
<dbReference type="AlphaFoldDB" id="A0A5D3YJ71"/>
<reference evidence="2 3" key="1">
    <citation type="submission" date="2019-07" db="EMBL/GenBank/DDBJ databases">
        <title>Genomic Encyclopedia of Archaeal and Bacterial Type Strains, Phase II (KMG-II): from individual species to whole genera.</title>
        <authorList>
            <person name="Goeker M."/>
        </authorList>
    </citation>
    <scope>NUCLEOTIDE SEQUENCE [LARGE SCALE GENOMIC DNA]</scope>
    <source>
        <strain evidence="2 3">DSM 21935</strain>
    </source>
</reference>
<feature type="transmembrane region" description="Helical" evidence="1">
    <location>
        <begin position="39"/>
        <end position="55"/>
    </location>
</feature>
<name>A0A5D3YJ71_9BACT</name>
<evidence type="ECO:0000313" key="2">
    <source>
        <dbReference type="EMBL" id="TYP93612.1"/>
    </source>
</evidence>
<keyword evidence="1" id="KW-1133">Transmembrane helix</keyword>
<dbReference type="RefSeq" id="WP_148898672.1">
    <property type="nucleotide sequence ID" value="NZ_VNHY01000002.1"/>
</dbReference>